<dbReference type="SUPFAM" id="SSF52540">
    <property type="entry name" value="P-loop containing nucleoside triphosphate hydrolases"/>
    <property type="match status" value="1"/>
</dbReference>
<dbReference type="GO" id="GO:0140359">
    <property type="term" value="F:ABC-type transporter activity"/>
    <property type="evidence" value="ECO:0007669"/>
    <property type="project" value="InterPro"/>
</dbReference>
<dbReference type="GO" id="GO:0016887">
    <property type="term" value="F:ATP hydrolysis activity"/>
    <property type="evidence" value="ECO:0007669"/>
    <property type="project" value="InterPro"/>
</dbReference>
<evidence type="ECO:0000313" key="11">
    <source>
        <dbReference type="EMBL" id="MCI4658579.1"/>
    </source>
</evidence>
<feature type="transmembrane region" description="Helical" evidence="8">
    <location>
        <begin position="134"/>
        <end position="154"/>
    </location>
</feature>
<dbReference type="PANTHER" id="PTHR24221">
    <property type="entry name" value="ATP-BINDING CASSETTE SUB-FAMILY B"/>
    <property type="match status" value="1"/>
</dbReference>
<keyword evidence="2 8" id="KW-0812">Transmembrane</keyword>
<evidence type="ECO:0000256" key="1">
    <source>
        <dbReference type="ARBA" id="ARBA00004651"/>
    </source>
</evidence>
<gene>
    <name evidence="11" type="primary">cydD</name>
    <name evidence="11" type="ORF">MQH31_12260</name>
</gene>
<evidence type="ECO:0000256" key="7">
    <source>
        <dbReference type="SAM" id="MobiDB-lite"/>
    </source>
</evidence>
<dbReference type="SUPFAM" id="SSF90123">
    <property type="entry name" value="ABC transporter transmembrane region"/>
    <property type="match status" value="1"/>
</dbReference>
<evidence type="ECO:0000313" key="12">
    <source>
        <dbReference type="Proteomes" id="UP001165341"/>
    </source>
</evidence>
<evidence type="ECO:0000256" key="8">
    <source>
        <dbReference type="SAM" id="Phobius"/>
    </source>
</evidence>
<feature type="region of interest" description="Disordered" evidence="7">
    <location>
        <begin position="324"/>
        <end position="355"/>
    </location>
</feature>
<dbReference type="PANTHER" id="PTHR24221:SF590">
    <property type="entry name" value="COMPONENT LINKED WITH THE ASSEMBLY OF CYTOCHROME' TRANSPORT TRANSMEMBRANE ATP-BINDING PROTEIN ABC TRANSPORTER CYDD-RELATED"/>
    <property type="match status" value="1"/>
</dbReference>
<comment type="subcellular location">
    <subcellularLocation>
        <location evidence="1">Cell membrane</location>
        <topology evidence="1">Multi-pass membrane protein</topology>
    </subcellularLocation>
</comment>
<evidence type="ECO:0000256" key="2">
    <source>
        <dbReference type="ARBA" id="ARBA00022692"/>
    </source>
</evidence>
<proteinExistence type="predicted"/>
<evidence type="ECO:0000256" key="5">
    <source>
        <dbReference type="ARBA" id="ARBA00022989"/>
    </source>
</evidence>
<feature type="transmembrane region" description="Helical" evidence="8">
    <location>
        <begin position="239"/>
        <end position="264"/>
    </location>
</feature>
<dbReference type="EMBL" id="JALGAR010000003">
    <property type="protein sequence ID" value="MCI4658579.1"/>
    <property type="molecule type" value="Genomic_DNA"/>
</dbReference>
<dbReference type="PROSITE" id="PS50893">
    <property type="entry name" value="ABC_TRANSPORTER_2"/>
    <property type="match status" value="1"/>
</dbReference>
<evidence type="ECO:0000256" key="6">
    <source>
        <dbReference type="ARBA" id="ARBA00023136"/>
    </source>
</evidence>
<dbReference type="Pfam" id="PF00664">
    <property type="entry name" value="ABC_membrane"/>
    <property type="match status" value="1"/>
</dbReference>
<dbReference type="InterPro" id="IPR039421">
    <property type="entry name" value="Type_1_exporter"/>
</dbReference>
<dbReference type="Gene3D" id="1.20.1560.10">
    <property type="entry name" value="ABC transporter type 1, transmembrane domain"/>
    <property type="match status" value="1"/>
</dbReference>
<keyword evidence="4" id="KW-0067">ATP-binding</keyword>
<dbReference type="InterPro" id="IPR003439">
    <property type="entry name" value="ABC_transporter-like_ATP-bd"/>
</dbReference>
<dbReference type="GO" id="GO:0005524">
    <property type="term" value="F:ATP binding"/>
    <property type="evidence" value="ECO:0007669"/>
    <property type="project" value="UniProtKB-KW"/>
</dbReference>
<dbReference type="Proteomes" id="UP001165341">
    <property type="component" value="Unassembled WGS sequence"/>
</dbReference>
<reference evidence="11" key="1">
    <citation type="submission" date="2022-03" db="EMBL/GenBank/DDBJ databases">
        <title>Cryobacterium sp. nov. strain ZS14-85, isolated from Antarctic soil.</title>
        <authorList>
            <person name="Li J."/>
            <person name="Niu G."/>
        </authorList>
    </citation>
    <scope>NUCLEOTIDE SEQUENCE</scope>
    <source>
        <strain evidence="11">ZS14-85</strain>
    </source>
</reference>
<keyword evidence="5 8" id="KW-1133">Transmembrane helix</keyword>
<dbReference type="InterPro" id="IPR014216">
    <property type="entry name" value="ABC_transptr_CydD"/>
</dbReference>
<dbReference type="SMART" id="SM00382">
    <property type="entry name" value="AAA"/>
    <property type="match status" value="1"/>
</dbReference>
<feature type="transmembrane region" description="Helical" evidence="8">
    <location>
        <begin position="20"/>
        <end position="49"/>
    </location>
</feature>
<evidence type="ECO:0000259" key="10">
    <source>
        <dbReference type="PROSITE" id="PS50929"/>
    </source>
</evidence>
<protein>
    <submittedName>
        <fullName evidence="11">Thiol reductant ABC exporter subunit CydD</fullName>
    </submittedName>
</protein>
<feature type="transmembrane region" description="Helical" evidence="8">
    <location>
        <begin position="56"/>
        <end position="77"/>
    </location>
</feature>
<keyword evidence="12" id="KW-1185">Reference proteome</keyword>
<dbReference type="Pfam" id="PF00005">
    <property type="entry name" value="ABC_tran"/>
    <property type="match status" value="1"/>
</dbReference>
<dbReference type="RefSeq" id="WP_243012286.1">
    <property type="nucleotide sequence ID" value="NZ_JALGAR010000003.1"/>
</dbReference>
<feature type="compositionally biased region" description="Low complexity" evidence="7">
    <location>
        <begin position="324"/>
        <end position="349"/>
    </location>
</feature>
<dbReference type="CDD" id="cd18584">
    <property type="entry name" value="ABC_6TM_AarD_CydD"/>
    <property type="match status" value="1"/>
</dbReference>
<keyword evidence="6 8" id="KW-0472">Membrane</keyword>
<organism evidence="11 12">
    <name type="scientific">Cryobacterium zhongshanensis</name>
    <dbReference type="NCBI Taxonomy" id="2928153"/>
    <lineage>
        <taxon>Bacteria</taxon>
        <taxon>Bacillati</taxon>
        <taxon>Actinomycetota</taxon>
        <taxon>Actinomycetes</taxon>
        <taxon>Micrococcales</taxon>
        <taxon>Microbacteriaceae</taxon>
        <taxon>Cryobacterium</taxon>
    </lineage>
</organism>
<comment type="caution">
    <text evidence="11">The sequence shown here is derived from an EMBL/GenBank/DDBJ whole genome shotgun (WGS) entry which is preliminary data.</text>
</comment>
<dbReference type="GO" id="GO:0005886">
    <property type="term" value="C:plasma membrane"/>
    <property type="evidence" value="ECO:0007669"/>
    <property type="project" value="UniProtKB-SubCell"/>
</dbReference>
<dbReference type="InterPro" id="IPR027417">
    <property type="entry name" value="P-loop_NTPase"/>
</dbReference>
<keyword evidence="3" id="KW-0547">Nucleotide-binding</keyword>
<name>A0AA41QXF7_9MICO</name>
<feature type="transmembrane region" description="Helical" evidence="8">
    <location>
        <begin position="161"/>
        <end position="180"/>
    </location>
</feature>
<dbReference type="GO" id="GO:0042883">
    <property type="term" value="P:cysteine transport"/>
    <property type="evidence" value="ECO:0007669"/>
    <property type="project" value="InterPro"/>
</dbReference>
<dbReference type="Gene3D" id="3.40.50.300">
    <property type="entry name" value="P-loop containing nucleotide triphosphate hydrolases"/>
    <property type="match status" value="1"/>
</dbReference>
<dbReference type="InterPro" id="IPR011527">
    <property type="entry name" value="ABC1_TM_dom"/>
</dbReference>
<dbReference type="NCBIfam" id="TIGR02857">
    <property type="entry name" value="CydD"/>
    <property type="match status" value="1"/>
</dbReference>
<dbReference type="InterPro" id="IPR003593">
    <property type="entry name" value="AAA+_ATPase"/>
</dbReference>
<dbReference type="AlphaFoldDB" id="A0AA41QXF7"/>
<accession>A0AA41QXF7</accession>
<evidence type="ECO:0000256" key="4">
    <source>
        <dbReference type="ARBA" id="ARBA00022840"/>
    </source>
</evidence>
<evidence type="ECO:0000256" key="3">
    <source>
        <dbReference type="ARBA" id="ARBA00022741"/>
    </source>
</evidence>
<feature type="domain" description="ABC transporter" evidence="9">
    <location>
        <begin position="361"/>
        <end position="575"/>
    </location>
</feature>
<dbReference type="PROSITE" id="PS50929">
    <property type="entry name" value="ABC_TM1F"/>
    <property type="match status" value="1"/>
</dbReference>
<evidence type="ECO:0000259" key="9">
    <source>
        <dbReference type="PROSITE" id="PS50893"/>
    </source>
</evidence>
<sequence>MRPLDPRLLRYASAARWFLAIGAVLGFAQTLVVIAFSWLLSQVITLAVAGHGQADLAPYVGGLAAVVVLRAALVWLLEVAASRGAASVKSQLRTRVLRRVAENGPDWLAGQQGARVSTLVTQGLDALDNYFARYLPQLLLAGIATPILVLVMLWQDLPSGITVIIVLPLIPLFMILIGQATQAVQKQQWESLQRLGVGFLDLVGGLGTLKIFGRERRQTDRVRAITEDYRVRTMKVLRVSFLSGFVLELGASLSVALVAVSIGLRLVDGSLGLGVGLFVLLLAPEAFLPVRQIGVQFHAAADGLAAAEEVFLIIEGGPAGGTATDTADAAATAGQAPAPTAAQAPGATASQAPVAGPGGSLRFAQVTVRRGTDVTLPAFNATIDPGRFAVIAGPSGAGKSTLVAALQGFVPYTGSITLGDTTLESGGPRPWLAWAGQRPGLLSGTIADNVALGASGIDEALVVRALDLAGGGDLQPGIVLGVNGDGLSGGQAQRVAAARAIYRTLSDGCPVLVLDEPSSALDEDAEGRLIAGLRELSAGGTIVIVVSHRPAVVAAADLVLSVVPVAGAPASVVSLGEDAHV</sequence>
<feature type="domain" description="ABC transmembrane type-1" evidence="10">
    <location>
        <begin position="20"/>
        <end position="302"/>
    </location>
</feature>
<dbReference type="InterPro" id="IPR036640">
    <property type="entry name" value="ABC1_TM_sf"/>
</dbReference>